<dbReference type="PANTHER" id="PTHR31867">
    <property type="entry name" value="EXPANSIN-A15"/>
    <property type="match status" value="1"/>
</dbReference>
<dbReference type="InterPro" id="IPR002963">
    <property type="entry name" value="Expansin"/>
</dbReference>
<dbReference type="STRING" id="3088.A0A383WGT9"/>
<dbReference type="InterPro" id="IPR036908">
    <property type="entry name" value="RlpA-like_sf"/>
</dbReference>
<dbReference type="GO" id="GO:0009664">
    <property type="term" value="P:plant-type cell wall organization"/>
    <property type="evidence" value="ECO:0007669"/>
    <property type="project" value="InterPro"/>
</dbReference>
<dbReference type="PROSITE" id="PS50842">
    <property type="entry name" value="EXPANSIN_EG45"/>
    <property type="match status" value="1"/>
</dbReference>
<organism evidence="2 3">
    <name type="scientific">Tetradesmus obliquus</name>
    <name type="common">Green alga</name>
    <name type="synonym">Acutodesmus obliquus</name>
    <dbReference type="NCBI Taxonomy" id="3088"/>
    <lineage>
        <taxon>Eukaryota</taxon>
        <taxon>Viridiplantae</taxon>
        <taxon>Chlorophyta</taxon>
        <taxon>core chlorophytes</taxon>
        <taxon>Chlorophyceae</taxon>
        <taxon>CS clade</taxon>
        <taxon>Sphaeropleales</taxon>
        <taxon>Scenedesmaceae</taxon>
        <taxon>Tetradesmus</taxon>
    </lineage>
</organism>
<dbReference type="SUPFAM" id="SSF50685">
    <property type="entry name" value="Barwin-like endoglucanases"/>
    <property type="match status" value="1"/>
</dbReference>
<dbReference type="InterPro" id="IPR007112">
    <property type="entry name" value="Expansin/allergen_DPBB_dom"/>
</dbReference>
<dbReference type="EMBL" id="FNXT01001257">
    <property type="protein sequence ID" value="SZX76432.1"/>
    <property type="molecule type" value="Genomic_DNA"/>
</dbReference>
<feature type="domain" description="Expansin-like EG45" evidence="1">
    <location>
        <begin position="4"/>
        <end position="184"/>
    </location>
</feature>
<name>A0A383WGT9_TETOB</name>
<evidence type="ECO:0000313" key="2">
    <source>
        <dbReference type="EMBL" id="SZX76432.1"/>
    </source>
</evidence>
<dbReference type="Proteomes" id="UP000256970">
    <property type="component" value="Unassembled WGS sequence"/>
</dbReference>
<dbReference type="Gene3D" id="2.40.40.10">
    <property type="entry name" value="RlpA-like domain"/>
    <property type="match status" value="1"/>
</dbReference>
<reference evidence="2 3" key="1">
    <citation type="submission" date="2016-10" db="EMBL/GenBank/DDBJ databases">
        <authorList>
            <person name="Cai Z."/>
        </authorList>
    </citation>
    <scope>NUCLEOTIDE SEQUENCE [LARGE SCALE GENOMIC DNA]</scope>
</reference>
<evidence type="ECO:0000259" key="1">
    <source>
        <dbReference type="PROSITE" id="PS50842"/>
    </source>
</evidence>
<protein>
    <recommendedName>
        <fullName evidence="1">Expansin-like EG45 domain-containing protein</fullName>
    </recommendedName>
</protein>
<accession>A0A383WGT9</accession>
<sequence>MLTFGSCGFTDATADGKVYLPFARDAVAASADTNPDYPGSCGRCYAMRCKEGLVQNNDGGPLKQNTVFYLPKVSEARSLKDTYGRTWPGNPAEAEGNMFTKCWNSSQEVTVRMIDTCPCTQVLPDGAPGVKKGGEVRKQLACCGGKGGFAHFDLSFWAFEKLAHPLSGRMMLEYRPVDCETGQPLPTFTPGFISKDVIYSNGTKAGWNWFPYFSAYKRYAVPGRTLKKTAATCVELTENGGLSFHVKEGNQPGYQPFAGVTAIQLTLRSNSNDKSPDKTATPKNEPVDLKVFLQNYESKKYCNSDARTGQFVTQSLGDGWFSYKIPLSAFKCDYEGALPHQLTRIDLQNTKVLHAAFCLGELRLLRG</sequence>
<keyword evidence="3" id="KW-1185">Reference proteome</keyword>
<evidence type="ECO:0000313" key="3">
    <source>
        <dbReference type="Proteomes" id="UP000256970"/>
    </source>
</evidence>
<dbReference type="CDD" id="cd22271">
    <property type="entry name" value="DPBB_EXP_N-like"/>
    <property type="match status" value="1"/>
</dbReference>
<dbReference type="AlphaFoldDB" id="A0A383WGT9"/>
<gene>
    <name evidence="2" type="ORF">BQ4739_LOCUS16819</name>
</gene>
<proteinExistence type="predicted"/>